<organism evidence="1">
    <name type="scientific">Ostreococcus tauri</name>
    <name type="common">Marine green alga</name>
    <dbReference type="NCBI Taxonomy" id="70448"/>
    <lineage>
        <taxon>Eukaryota</taxon>
        <taxon>Viridiplantae</taxon>
        <taxon>Chlorophyta</taxon>
        <taxon>Mamiellophyceae</taxon>
        <taxon>Mamiellales</taxon>
        <taxon>Bathycoccaceae</taxon>
        <taxon>Ostreococcus</taxon>
    </lineage>
</organism>
<gene>
    <name evidence="1" type="ORF">BE221DRAFT_80380</name>
</gene>
<dbReference type="Proteomes" id="UP000195557">
    <property type="component" value="Unassembled WGS sequence"/>
</dbReference>
<dbReference type="EMBL" id="KZ155832">
    <property type="protein sequence ID" value="OUS43301.1"/>
    <property type="molecule type" value="Genomic_DNA"/>
</dbReference>
<dbReference type="InterPro" id="IPR015943">
    <property type="entry name" value="WD40/YVTN_repeat-like_dom_sf"/>
</dbReference>
<reference evidence="1" key="1">
    <citation type="submission" date="2017-04" db="EMBL/GenBank/DDBJ databases">
        <title>Population genomics of picophytoplankton unveils novel chromosome hypervariability.</title>
        <authorList>
            <consortium name="DOE Joint Genome Institute"/>
            <person name="Blanc-Mathieu R."/>
            <person name="Krasovec M."/>
            <person name="Hebrard M."/>
            <person name="Yau S."/>
            <person name="Desgranges E."/>
            <person name="Martin J."/>
            <person name="Schackwitz W."/>
            <person name="Kuo A."/>
            <person name="Salin G."/>
            <person name="Donnadieu C."/>
            <person name="Desdevises Y."/>
            <person name="Sanchez-Ferandin S."/>
            <person name="Moreau H."/>
            <person name="Rivals E."/>
            <person name="Grigoriev I.V."/>
            <person name="Grimsley N."/>
            <person name="Eyre-Walker A."/>
            <person name="Piganeau G."/>
        </authorList>
    </citation>
    <scope>NUCLEOTIDE SEQUENCE [LARGE SCALE GENOMIC DNA]</scope>
    <source>
        <strain evidence="1">RCC 1115</strain>
    </source>
</reference>
<evidence type="ECO:0008006" key="2">
    <source>
        <dbReference type="Google" id="ProtNLM"/>
    </source>
</evidence>
<dbReference type="SUPFAM" id="SSF50978">
    <property type="entry name" value="WD40 repeat-like"/>
    <property type="match status" value="1"/>
</dbReference>
<dbReference type="Gene3D" id="2.130.10.10">
    <property type="entry name" value="YVTN repeat-like/Quinoprotein amine dehydrogenase"/>
    <property type="match status" value="1"/>
</dbReference>
<dbReference type="InterPro" id="IPR036322">
    <property type="entry name" value="WD40_repeat_dom_sf"/>
</dbReference>
<sequence>MGARATARAVARRVATASTARAGAGSRRAGAWAGAGAILRACVLDEDEETFVVFDASGSARVGKARDGRAVTLVDVAAFAARSDEALDVVRGPYWSCARAGRGRALVGTSGRTLLECAWDERGIERRVDDDGLPLKALGPHTGYVRDVVVSRDGTRAWSCACNFAPSWRARDDGAFEATGDVLKLFTGDILRLALCERAGETLVFCGVADGTVRAFDATKSPADDLGVVGGDETITRGRVSALCTVNDEWVVSGCHDGVVTTHLARSTRGAAVASRTLDGKVQDIVVLYDGRVIVAGSFGVVVYDCAERLNLVDDAFGGVRSAVRSLAKTANSVIVGSAVGDVFIIPYR</sequence>
<dbReference type="AlphaFoldDB" id="A0A1Y5I1A4"/>
<protein>
    <recommendedName>
        <fullName evidence="2">WD40/YVTN repeat-like-containing domain</fullName>
    </recommendedName>
</protein>
<accession>A0A1Y5I1A4</accession>
<name>A0A1Y5I1A4_OSTTA</name>
<proteinExistence type="predicted"/>
<evidence type="ECO:0000313" key="1">
    <source>
        <dbReference type="EMBL" id="OUS43301.1"/>
    </source>
</evidence>